<organism evidence="3">
    <name type="scientific">Sesamum latifolium</name>
    <dbReference type="NCBI Taxonomy" id="2727402"/>
    <lineage>
        <taxon>Eukaryota</taxon>
        <taxon>Viridiplantae</taxon>
        <taxon>Streptophyta</taxon>
        <taxon>Embryophyta</taxon>
        <taxon>Tracheophyta</taxon>
        <taxon>Spermatophyta</taxon>
        <taxon>Magnoliopsida</taxon>
        <taxon>eudicotyledons</taxon>
        <taxon>Gunneridae</taxon>
        <taxon>Pentapetalae</taxon>
        <taxon>asterids</taxon>
        <taxon>lamiids</taxon>
        <taxon>Lamiales</taxon>
        <taxon>Pedaliaceae</taxon>
        <taxon>Sesamum</taxon>
    </lineage>
</organism>
<evidence type="ECO:0000256" key="2">
    <source>
        <dbReference type="SAM" id="Coils"/>
    </source>
</evidence>
<dbReference type="PANTHER" id="PTHR23160">
    <property type="entry name" value="SYNAPTONEMAL COMPLEX PROTEIN-RELATED"/>
    <property type="match status" value="1"/>
</dbReference>
<dbReference type="EMBL" id="JACGWN010000016">
    <property type="protein sequence ID" value="KAL0394278.1"/>
    <property type="molecule type" value="Genomic_DNA"/>
</dbReference>
<gene>
    <name evidence="3" type="ORF">Slati_4394000</name>
</gene>
<dbReference type="GO" id="GO:0007131">
    <property type="term" value="P:reciprocal meiotic recombination"/>
    <property type="evidence" value="ECO:0007669"/>
    <property type="project" value="TreeGrafter"/>
</dbReference>
<feature type="coiled-coil region" evidence="2">
    <location>
        <begin position="150"/>
        <end position="335"/>
    </location>
</feature>
<protein>
    <submittedName>
        <fullName evidence="3">Uncharacterized protein</fullName>
    </submittedName>
</protein>
<keyword evidence="1 2" id="KW-0175">Coiled coil</keyword>
<comment type="caution">
    <text evidence="3">The sequence shown here is derived from an EMBL/GenBank/DDBJ whole genome shotgun (WGS) entry which is preliminary data.</text>
</comment>
<reference evidence="3" key="2">
    <citation type="journal article" date="2024" name="Plant">
        <title>Genomic evolution and insights into agronomic trait innovations of Sesamum species.</title>
        <authorList>
            <person name="Miao H."/>
            <person name="Wang L."/>
            <person name="Qu L."/>
            <person name="Liu H."/>
            <person name="Sun Y."/>
            <person name="Le M."/>
            <person name="Wang Q."/>
            <person name="Wei S."/>
            <person name="Zheng Y."/>
            <person name="Lin W."/>
            <person name="Duan Y."/>
            <person name="Cao H."/>
            <person name="Xiong S."/>
            <person name="Wang X."/>
            <person name="Wei L."/>
            <person name="Li C."/>
            <person name="Ma Q."/>
            <person name="Ju M."/>
            <person name="Zhao R."/>
            <person name="Li G."/>
            <person name="Mu C."/>
            <person name="Tian Q."/>
            <person name="Mei H."/>
            <person name="Zhang T."/>
            <person name="Gao T."/>
            <person name="Zhang H."/>
        </authorList>
    </citation>
    <scope>NUCLEOTIDE SEQUENCE</scope>
    <source>
        <strain evidence="3">KEN1</strain>
    </source>
</reference>
<dbReference type="AlphaFoldDB" id="A0AAW2SR38"/>
<name>A0AAW2SR38_9LAMI</name>
<feature type="coiled-coil region" evidence="2">
    <location>
        <begin position="392"/>
        <end position="590"/>
    </location>
</feature>
<accession>A0AAW2SR38</accession>
<proteinExistence type="predicted"/>
<dbReference type="PANTHER" id="PTHR23160:SF19">
    <property type="entry name" value="MYOSIN HEAVY CHAIN-RELATED PROTEIN"/>
    <property type="match status" value="1"/>
</dbReference>
<reference evidence="3" key="1">
    <citation type="submission" date="2020-06" db="EMBL/GenBank/DDBJ databases">
        <authorList>
            <person name="Li T."/>
            <person name="Hu X."/>
            <person name="Zhang T."/>
            <person name="Song X."/>
            <person name="Zhang H."/>
            <person name="Dai N."/>
            <person name="Sheng W."/>
            <person name="Hou X."/>
            <person name="Wei L."/>
        </authorList>
    </citation>
    <scope>NUCLEOTIDE SEQUENCE</scope>
    <source>
        <strain evidence="3">KEN1</strain>
        <tissue evidence="3">Leaf</tissue>
    </source>
</reference>
<evidence type="ECO:0000256" key="1">
    <source>
        <dbReference type="ARBA" id="ARBA00023054"/>
    </source>
</evidence>
<sequence>MFGVCEGPPFEISCGTQHMKHGAFCLFFPTFFSSPLSVNLIGLAFMQSTFCCFFVAPSRIALSLVQLFYSDLKVKHKRLGFLKPQRRKFQYLWIVRSVLESRRSSSISDNGATEPARVLLERLFAQTQKLEEQIGRDPRSSHAAELGVNLGKLESDLHAALAALKKKEEDLQDAERKVLSEYDEINRARKDLEQREGDIIAARMKQEKLEEELRLANIDLASQATEIGDLKLHLKERDQEISASQSALSAKEEEIIKMKHELMKKSEEAANAEAELRSMARLLDEANKIVEKQEVELQQLQREIHKKEDELEISISMQKSEAEKLKVAEAKLEKQTMDWLVAQEQLKKLAEETSNHVGKANETQEEFGRVKKLLSDVRSELVSSQKALASSRQKMEGQDQLLERQLTELEEQRRSVMSYMKSLRDAEVEVESERVKLRVAEARNKELERDLSMEKELIGELQNELEKEKSSLEEAIQEILALQKEIDDKSAAFEQTQTLLKAKESELVEARLEIQQLRSGHASLQLVLEEKNLELSDAKKMLEEVNQEIAELKGILFSREDELHQAMSMLKEKDEHAQTMQHELSNAKLRFAEAETVVEKIVDLTKEVVLSFNEEGCSALSPLDHNNVRLPPPLPYGPADGFKWQKKQLEAELEFTRQSLRAKEMEILAAEKALTIKDEELKMVLQKLDAREKEITELKRDMMQDKDDLRQLNALAQERIGEKSVGDLAIEELQLEAAQLEVEAATSALQKITEMSRELLNKAGLTIEADYDTSLFEQNGSEARINAISDNECPAEVKSELSRLLTLTEQLVKEAGIEGDTSQ</sequence>
<feature type="coiled-coil region" evidence="2">
    <location>
        <begin position="646"/>
        <end position="755"/>
    </location>
</feature>
<evidence type="ECO:0000313" key="3">
    <source>
        <dbReference type="EMBL" id="KAL0394278.1"/>
    </source>
</evidence>